<feature type="compositionally biased region" description="Acidic residues" evidence="1">
    <location>
        <begin position="38"/>
        <end position="50"/>
    </location>
</feature>
<gene>
    <name evidence="2" type="ORF">CDD80_3343</name>
</gene>
<protein>
    <submittedName>
        <fullName evidence="2">Uncharacterized protein</fullName>
    </submittedName>
</protein>
<evidence type="ECO:0000256" key="1">
    <source>
        <dbReference type="SAM" id="MobiDB-lite"/>
    </source>
</evidence>
<evidence type="ECO:0000313" key="2">
    <source>
        <dbReference type="EMBL" id="PHH81061.1"/>
    </source>
</evidence>
<proteinExistence type="predicted"/>
<feature type="region of interest" description="Disordered" evidence="1">
    <location>
        <begin position="34"/>
        <end position="65"/>
    </location>
</feature>
<keyword evidence="3" id="KW-1185">Reference proteome</keyword>
<organism evidence="2 3">
    <name type="scientific">Ophiocordyceps camponoti-rufipedis</name>
    <dbReference type="NCBI Taxonomy" id="2004952"/>
    <lineage>
        <taxon>Eukaryota</taxon>
        <taxon>Fungi</taxon>
        <taxon>Dikarya</taxon>
        <taxon>Ascomycota</taxon>
        <taxon>Pezizomycotina</taxon>
        <taxon>Sordariomycetes</taxon>
        <taxon>Hypocreomycetidae</taxon>
        <taxon>Hypocreales</taxon>
        <taxon>Ophiocordycipitaceae</taxon>
        <taxon>Ophiocordyceps</taxon>
    </lineage>
</organism>
<feature type="compositionally biased region" description="Polar residues" evidence="1">
    <location>
        <begin position="51"/>
        <end position="61"/>
    </location>
</feature>
<dbReference type="Proteomes" id="UP000226431">
    <property type="component" value="Unassembled WGS sequence"/>
</dbReference>
<sequence length="175" mass="19450">MVIEKKVSIISRALPYLRVQGYRAMEREEQTLAREVYDESTSDISDDYESMSDTSDGPNSDISDESTAPLFAQTQTVSLAIIYLIGEGVLGGNIVWKEDEKAGNLFGVVTTLETTLVFARWLLDLRHAGYLRVPSCRTVRSFIRGVDLCFPAHLAAVPLEFRASWMGQGLVGRRG</sequence>
<dbReference type="EMBL" id="NJES01000003">
    <property type="protein sequence ID" value="PHH81061.1"/>
    <property type="molecule type" value="Genomic_DNA"/>
</dbReference>
<reference evidence="2 3" key="1">
    <citation type="submission" date="2017-06" db="EMBL/GenBank/DDBJ databases">
        <title>Ant-infecting Ophiocordyceps genomes reveal a high diversity of potential behavioral manipulation genes and a possible major role for enterotoxins.</title>
        <authorList>
            <person name="De Bekker C."/>
            <person name="Evans H.C."/>
            <person name="Brachmann A."/>
            <person name="Hughes D.P."/>
        </authorList>
    </citation>
    <scope>NUCLEOTIDE SEQUENCE [LARGE SCALE GENOMIC DNA]</scope>
    <source>
        <strain evidence="2 3">Map16</strain>
    </source>
</reference>
<evidence type="ECO:0000313" key="3">
    <source>
        <dbReference type="Proteomes" id="UP000226431"/>
    </source>
</evidence>
<name>A0A2C5ZP31_9HYPO</name>
<dbReference type="AlphaFoldDB" id="A0A2C5ZP31"/>
<comment type="caution">
    <text evidence="2">The sequence shown here is derived from an EMBL/GenBank/DDBJ whole genome shotgun (WGS) entry which is preliminary data.</text>
</comment>
<accession>A0A2C5ZP31</accession>
<dbReference type="OrthoDB" id="10532428at2759"/>